<feature type="domain" description="Phosphatidic acid phosphatase type 2/haloperoxidase" evidence="3">
    <location>
        <begin position="126"/>
        <end position="227"/>
    </location>
</feature>
<feature type="signal peptide" evidence="2">
    <location>
        <begin position="1"/>
        <end position="22"/>
    </location>
</feature>
<dbReference type="SMART" id="SM00014">
    <property type="entry name" value="acidPPc"/>
    <property type="match status" value="1"/>
</dbReference>
<accession>A0A318UFC0</accession>
<keyword evidence="1" id="KW-0812">Transmembrane</keyword>
<protein>
    <submittedName>
        <fullName evidence="4">PAP2 superfamily protein</fullName>
    </submittedName>
</protein>
<dbReference type="OrthoDB" id="9773582at2"/>
<comment type="caution">
    <text evidence="4">The sequence shown here is derived from an EMBL/GenBank/DDBJ whole genome shotgun (WGS) entry which is preliminary data.</text>
</comment>
<evidence type="ECO:0000313" key="4">
    <source>
        <dbReference type="EMBL" id="PYF74861.1"/>
    </source>
</evidence>
<evidence type="ECO:0000313" key="5">
    <source>
        <dbReference type="Proteomes" id="UP000248198"/>
    </source>
</evidence>
<dbReference type="EMBL" id="QKLU01000003">
    <property type="protein sequence ID" value="PYF74861.1"/>
    <property type="molecule type" value="Genomic_DNA"/>
</dbReference>
<evidence type="ECO:0000256" key="2">
    <source>
        <dbReference type="SAM" id="SignalP"/>
    </source>
</evidence>
<dbReference type="AlphaFoldDB" id="A0A318UFC0"/>
<proteinExistence type="predicted"/>
<keyword evidence="2" id="KW-0732">Signal</keyword>
<feature type="chain" id="PRO_5016267339" evidence="2">
    <location>
        <begin position="23"/>
        <end position="264"/>
    </location>
</feature>
<sequence>MKKYFIYTVSVLWIIWANPSSARHQQINPPNAMDSLSSNQKIRSKNFKNTIPITGIIVPATALAYGFVKLNNSALTKLDEKARQEFYAQHPHRKFTIDDYLQFAPGAAVFTLNAMGIKGKNSLTDQGGVYLVSNIILNTTCQSLKRITAVTRPNGAPNSFPSGHAAEAFASAEFLRQEYNEISPWYTVSGYSAAVLVGYLRMYNNKHWLSDVISGAGLGILSTQTSYWLYPKIKNLFSDRSKNNTIILPSYNHGAMGAGMVKKF</sequence>
<evidence type="ECO:0000259" key="3">
    <source>
        <dbReference type="SMART" id="SM00014"/>
    </source>
</evidence>
<dbReference type="SUPFAM" id="SSF48317">
    <property type="entry name" value="Acid phosphatase/Vanadium-dependent haloperoxidase"/>
    <property type="match status" value="1"/>
</dbReference>
<feature type="transmembrane region" description="Helical" evidence="1">
    <location>
        <begin position="46"/>
        <end position="68"/>
    </location>
</feature>
<dbReference type="RefSeq" id="WP_110829691.1">
    <property type="nucleotide sequence ID" value="NZ_QKLU01000003.1"/>
</dbReference>
<dbReference type="Pfam" id="PF01569">
    <property type="entry name" value="PAP2"/>
    <property type="match status" value="1"/>
</dbReference>
<reference evidence="4 5" key="1">
    <citation type="submission" date="2018-06" db="EMBL/GenBank/DDBJ databases">
        <title>Genomic Encyclopedia of Archaeal and Bacterial Type Strains, Phase II (KMG-II): from individual species to whole genera.</title>
        <authorList>
            <person name="Goeker M."/>
        </authorList>
    </citation>
    <scope>NUCLEOTIDE SEQUENCE [LARGE SCALE GENOMIC DNA]</scope>
    <source>
        <strain evidence="4 5">DSM 27372</strain>
    </source>
</reference>
<dbReference type="Gene3D" id="1.20.144.10">
    <property type="entry name" value="Phosphatidic acid phosphatase type 2/haloperoxidase"/>
    <property type="match status" value="1"/>
</dbReference>
<keyword evidence="5" id="KW-1185">Reference proteome</keyword>
<gene>
    <name evidence="4" type="ORF">B0O44_103307</name>
</gene>
<name>A0A318UFC0_9SPHI</name>
<dbReference type="Proteomes" id="UP000248198">
    <property type="component" value="Unassembled WGS sequence"/>
</dbReference>
<evidence type="ECO:0000256" key="1">
    <source>
        <dbReference type="SAM" id="Phobius"/>
    </source>
</evidence>
<dbReference type="InterPro" id="IPR000326">
    <property type="entry name" value="PAP2/HPO"/>
</dbReference>
<keyword evidence="1" id="KW-0472">Membrane</keyword>
<keyword evidence="1" id="KW-1133">Transmembrane helix</keyword>
<dbReference type="InterPro" id="IPR036938">
    <property type="entry name" value="PAP2/HPO_sf"/>
</dbReference>
<organism evidence="4 5">
    <name type="scientific">Pedobacter nutrimenti</name>
    <dbReference type="NCBI Taxonomy" id="1241337"/>
    <lineage>
        <taxon>Bacteria</taxon>
        <taxon>Pseudomonadati</taxon>
        <taxon>Bacteroidota</taxon>
        <taxon>Sphingobacteriia</taxon>
        <taxon>Sphingobacteriales</taxon>
        <taxon>Sphingobacteriaceae</taxon>
        <taxon>Pedobacter</taxon>
    </lineage>
</organism>